<dbReference type="InterPro" id="IPR032675">
    <property type="entry name" value="LRR_dom_sf"/>
</dbReference>
<evidence type="ECO:0000313" key="4">
    <source>
        <dbReference type="Proteomes" id="UP001652623"/>
    </source>
</evidence>
<dbReference type="InterPro" id="IPR052595">
    <property type="entry name" value="LRRC69/RLP"/>
</dbReference>
<dbReference type="Pfam" id="PF00560">
    <property type="entry name" value="LRR_1"/>
    <property type="match status" value="1"/>
</dbReference>
<feature type="domain" description="Disease resistance R13L4/SHOC-2-like LRR" evidence="3">
    <location>
        <begin position="202"/>
        <end position="375"/>
    </location>
</feature>
<organism evidence="4 5">
    <name type="scientific">Ziziphus jujuba</name>
    <name type="common">Chinese jujube</name>
    <name type="synonym">Ziziphus sativa</name>
    <dbReference type="NCBI Taxonomy" id="326968"/>
    <lineage>
        <taxon>Eukaryota</taxon>
        <taxon>Viridiplantae</taxon>
        <taxon>Streptophyta</taxon>
        <taxon>Embryophyta</taxon>
        <taxon>Tracheophyta</taxon>
        <taxon>Spermatophyta</taxon>
        <taxon>Magnoliopsida</taxon>
        <taxon>eudicotyledons</taxon>
        <taxon>Gunneridae</taxon>
        <taxon>Pentapetalae</taxon>
        <taxon>rosids</taxon>
        <taxon>fabids</taxon>
        <taxon>Rosales</taxon>
        <taxon>Rhamnaceae</taxon>
        <taxon>Paliureae</taxon>
        <taxon>Ziziphus</taxon>
    </lineage>
</organism>
<evidence type="ECO:0000259" key="3">
    <source>
        <dbReference type="Pfam" id="PF23598"/>
    </source>
</evidence>
<evidence type="ECO:0000256" key="2">
    <source>
        <dbReference type="ARBA" id="ARBA00022737"/>
    </source>
</evidence>
<dbReference type="Gene3D" id="3.80.10.10">
    <property type="entry name" value="Ribonuclease Inhibitor"/>
    <property type="match status" value="5"/>
</dbReference>
<keyword evidence="4" id="KW-1185">Reference proteome</keyword>
<dbReference type="Pfam" id="PF13855">
    <property type="entry name" value="LRR_8"/>
    <property type="match status" value="3"/>
</dbReference>
<name>A0ABM4A7L6_ZIZJJ</name>
<dbReference type="InterPro" id="IPR003591">
    <property type="entry name" value="Leu-rich_rpt_typical-subtyp"/>
</dbReference>
<dbReference type="SUPFAM" id="SSF52058">
    <property type="entry name" value="L domain-like"/>
    <property type="match status" value="1"/>
</dbReference>
<dbReference type="Pfam" id="PF23598">
    <property type="entry name" value="LRR_14"/>
    <property type="match status" value="1"/>
</dbReference>
<dbReference type="Proteomes" id="UP001652623">
    <property type="component" value="Chromosome 4"/>
</dbReference>
<dbReference type="SUPFAM" id="SSF52047">
    <property type="entry name" value="RNI-like"/>
    <property type="match status" value="1"/>
</dbReference>
<keyword evidence="2" id="KW-0677">Repeat</keyword>
<dbReference type="InterPro" id="IPR055414">
    <property type="entry name" value="LRR_R13L4/SHOC2-like"/>
</dbReference>
<dbReference type="SMART" id="SM00365">
    <property type="entry name" value="LRR_SD22"/>
    <property type="match status" value="3"/>
</dbReference>
<reference evidence="5" key="1">
    <citation type="submission" date="2025-08" db="UniProtKB">
        <authorList>
            <consortium name="RefSeq"/>
        </authorList>
    </citation>
    <scope>IDENTIFICATION</scope>
    <source>
        <tissue evidence="5">Seedling</tissue>
    </source>
</reference>
<proteinExistence type="predicted"/>
<dbReference type="PRINTS" id="PR00019">
    <property type="entry name" value="LEURICHRPT"/>
</dbReference>
<protein>
    <submittedName>
        <fullName evidence="5">Receptor-like protein 6</fullName>
    </submittedName>
</protein>
<dbReference type="InterPro" id="IPR001611">
    <property type="entry name" value="Leu-rich_rpt"/>
</dbReference>
<sequence>MSDCCTSWDGVKCDPNTGHVIELDVSSSYLHGSINSDSTLFSHANLEKLNLAENDFSYSSIPKAFSKLSRLSYLNLSLCRFSGLIPNEILGLSRLTTLDLSVNIDVSSEQKLLQLKNPDLKSLILNLKRLEVLDLSFVDISSTVPDMLADLSTLRELSLRSCGLKGVFPTRIFQLPNLQFLSLSDNIDLYGSLPPLQRSSLKLFSVAKTSFFSGELPPSIENLRSLNVLIAFGCNFYGFPSSIAKLNQLSYLDLSENNFRGQIPSFLEKLTNLTYLSLASNQFTGPIPESFSKLRNLETLLLQNNNFNGTVNFDMFLGLKNLSQLDLSNNNLSGVTEPSGINSTLSQLTMLRLDSCNLRKFPDFLMNQKSLKWLSLQGNQIGGLIPKWIWTVSVETLKVLNLANNFLIGFEQTPDIFSWVNLRVLVLSFNMLFDISDNNLTGEFSPSICDLPFLQILHLSNNRLSGVIPECLGNSGNRLSVLNLRNNSFTGSIPDTFTDGTLLRVIDLSDNHLQGQLPRSLANCGMLEKLVLSNNQLDDIFPSWLGNLPELRVLVLKSNKFHGVIEDPQTIFQPTKLRIIDMSNNKFVGKLPSKYIQSWNAMKDISVNLSAYLQTNPAFNAQEYLLETNYDVIVTMRNDGFLIRYVVLQEDVADIDLSNNKFDGEIPQVIGGLKGLNGLNLSNNILSGGIPSSFGNLTELEFLDLSHNKLSGEIPKQLTILKFLQVFDVSHNLLTGPIPQGNQFDKFESSSYEGNLGLCGHPLLLECGNSEASKSESELEFDWKVVGIGYDCGLAIGLFIGQIVISKKHMCSAMSFRIYNNSRRRKGWMRLRK</sequence>
<dbReference type="PANTHER" id="PTHR48057:SF29">
    <property type="entry name" value="OS02G0609900 PROTEIN"/>
    <property type="match status" value="1"/>
</dbReference>
<dbReference type="RefSeq" id="XP_060672724.1">
    <property type="nucleotide sequence ID" value="XM_060816741.1"/>
</dbReference>
<dbReference type="SMART" id="SM00369">
    <property type="entry name" value="LRR_TYP"/>
    <property type="match status" value="11"/>
</dbReference>
<dbReference type="PANTHER" id="PTHR48057">
    <property type="entry name" value="LEUCINE-RICH REPEAT SERINE/THREONINE-PROTEIN KINASE 1"/>
    <property type="match status" value="1"/>
</dbReference>
<evidence type="ECO:0000313" key="5">
    <source>
        <dbReference type="RefSeq" id="XP_060672724.1"/>
    </source>
</evidence>
<dbReference type="GeneID" id="132803533"/>
<dbReference type="PROSITE" id="PS51450">
    <property type="entry name" value="LRR"/>
    <property type="match status" value="1"/>
</dbReference>
<keyword evidence="1" id="KW-0433">Leucine-rich repeat</keyword>
<accession>A0ABM4A7L6</accession>
<evidence type="ECO:0000256" key="1">
    <source>
        <dbReference type="ARBA" id="ARBA00022614"/>
    </source>
</evidence>
<gene>
    <name evidence="5" type="primary">LOC132803533</name>
</gene>